<evidence type="ECO:0000313" key="2">
    <source>
        <dbReference type="Proteomes" id="UP000294820"/>
    </source>
</evidence>
<accession>A0A375AD03</accession>
<dbReference type="KEGG" id="daq:DAQ1742_02606"/>
<keyword evidence="2" id="KW-1185">Reference proteome</keyword>
<dbReference type="Proteomes" id="UP000294820">
    <property type="component" value="Chromosome 1"/>
</dbReference>
<protein>
    <submittedName>
        <fullName evidence="1">Uncharacterized protein</fullName>
    </submittedName>
</protein>
<organism evidence="1 2">
    <name type="scientific">Dickeya aquatica</name>
    <dbReference type="NCBI Taxonomy" id="1401087"/>
    <lineage>
        <taxon>Bacteria</taxon>
        <taxon>Pseudomonadati</taxon>
        <taxon>Pseudomonadota</taxon>
        <taxon>Gammaproteobacteria</taxon>
        <taxon>Enterobacterales</taxon>
        <taxon>Pectobacteriaceae</taxon>
        <taxon>Dickeya</taxon>
    </lineage>
</organism>
<reference evidence="1 2" key="1">
    <citation type="submission" date="2016-09" db="EMBL/GenBank/DDBJ databases">
        <authorList>
            <person name="Reverchon S."/>
            <person name="Nasser W."/>
            <person name="Leonard S."/>
            <person name="Brochier C."/>
            <person name="Duprey A."/>
        </authorList>
    </citation>
    <scope>NUCLEOTIDE SEQUENCE [LARGE SCALE GENOMIC DNA]</scope>
    <source>
        <strain evidence="1 2">174/2</strain>
    </source>
</reference>
<evidence type="ECO:0000313" key="1">
    <source>
        <dbReference type="EMBL" id="SLM63479.1"/>
    </source>
</evidence>
<proteinExistence type="predicted"/>
<sequence>MGAVRAGVTHSSTLSLETGLYPGECVGEKENHTHEKIAFGRGGHGDVVRLFRV</sequence>
<dbReference type="AlphaFoldDB" id="A0A375AD03"/>
<name>A0A375AD03_9GAMM</name>
<dbReference type="EMBL" id="LT615367">
    <property type="protein sequence ID" value="SLM63479.1"/>
    <property type="molecule type" value="Genomic_DNA"/>
</dbReference>
<gene>
    <name evidence="1" type="ORF">DAQ1742_02606</name>
</gene>